<gene>
    <name evidence="3" type="ORF">HPP92_004838</name>
</gene>
<dbReference type="PANTHER" id="PTHR31414">
    <property type="entry name" value="TRANSMEMBRANE PROTEIN DDB_G0292058"/>
    <property type="match status" value="1"/>
</dbReference>
<organism evidence="3 4">
    <name type="scientific">Vanilla planifolia</name>
    <name type="common">Vanilla</name>
    <dbReference type="NCBI Taxonomy" id="51239"/>
    <lineage>
        <taxon>Eukaryota</taxon>
        <taxon>Viridiplantae</taxon>
        <taxon>Streptophyta</taxon>
        <taxon>Embryophyta</taxon>
        <taxon>Tracheophyta</taxon>
        <taxon>Spermatophyta</taxon>
        <taxon>Magnoliopsida</taxon>
        <taxon>Liliopsida</taxon>
        <taxon>Asparagales</taxon>
        <taxon>Orchidaceae</taxon>
        <taxon>Vanilloideae</taxon>
        <taxon>Vanilleae</taxon>
        <taxon>Vanilla</taxon>
    </lineage>
</organism>
<keyword evidence="1" id="KW-0472">Membrane</keyword>
<evidence type="ECO:0000256" key="1">
    <source>
        <dbReference type="SAM" id="Phobius"/>
    </source>
</evidence>
<comment type="caution">
    <text evidence="3">The sequence shown here is derived from an EMBL/GenBank/DDBJ whole genome shotgun (WGS) entry which is preliminary data.</text>
</comment>
<evidence type="ECO:0000256" key="2">
    <source>
        <dbReference type="SAM" id="SignalP"/>
    </source>
</evidence>
<feature type="signal peptide" evidence="2">
    <location>
        <begin position="1"/>
        <end position="21"/>
    </location>
</feature>
<keyword evidence="1" id="KW-1133">Transmembrane helix</keyword>
<sequence length="559" mass="61959">MEVASLIQSAVFLSLVLTVFASTGVIASPLRASEVKVTSNFLLDEDSHSLSPLTDGLLKFVPAASGPVAMAPEAGVAFILAANRTRRPDVLEKFRPYKGGWDMTNKHYWASVSFTGATGFILAVVWLTSFAVALIALRCCKWRILFMEKASERPHQQIGLLLLLLFTCAASTGCALLSVGQDEFHDEVFDTLKYVVNQSDFVVQILRNVTDYLSLAKKINVDEYYIAVHVQNEIDKLDFDLKSATHTISEKTVENSEKTRRVMNDMRHILIVVAAIMLLISIIGFALSILRHRHAIYVFITSGWLLVAVTLVLCGAFVILNNAVGDTCTAMDEWVHHPQAETALSNILPCVDQQTTNRTLYQTKEVILQIVSVVNSVIRSIVHSNNTRAPRVFNQSKPSIPLLCSPYNSQLLRRPCQPQEVSFGNASQVWQQYICDVSSSGSCVGAGRITPVMYTQLVTAVNASYALDHYAPLLLSLQDCKFVCETFNSITDRYCPNLERNLRLVIAGLVLISVGVMLCLILWIVYANRPQRDEVFVPVSEDKVASDDNIPVSREHVST</sequence>
<protein>
    <submittedName>
        <fullName evidence="3">Uncharacterized protein</fullName>
    </submittedName>
</protein>
<feature type="transmembrane region" description="Helical" evidence="1">
    <location>
        <begin position="108"/>
        <end position="137"/>
    </location>
</feature>
<evidence type="ECO:0000313" key="3">
    <source>
        <dbReference type="EMBL" id="KAG0491440.1"/>
    </source>
</evidence>
<feature type="transmembrane region" description="Helical" evidence="1">
    <location>
        <begin position="158"/>
        <end position="179"/>
    </location>
</feature>
<dbReference type="Proteomes" id="UP000636800">
    <property type="component" value="Chromosome 2"/>
</dbReference>
<dbReference type="InterPro" id="IPR040283">
    <property type="entry name" value="DDB_G0292058-like"/>
</dbReference>
<dbReference type="AlphaFoldDB" id="A0A835VC19"/>
<dbReference type="PANTHER" id="PTHR31414:SF16">
    <property type="entry name" value="TRANSMEMBRANE PROTEIN"/>
    <property type="match status" value="1"/>
</dbReference>
<keyword evidence="4" id="KW-1185">Reference proteome</keyword>
<name>A0A835VC19_VANPL</name>
<dbReference type="EMBL" id="JADCNL010000002">
    <property type="protein sequence ID" value="KAG0491440.1"/>
    <property type="molecule type" value="Genomic_DNA"/>
</dbReference>
<evidence type="ECO:0000313" key="4">
    <source>
        <dbReference type="Proteomes" id="UP000636800"/>
    </source>
</evidence>
<dbReference type="OrthoDB" id="148331at2759"/>
<accession>A0A835VC19</accession>
<feature type="chain" id="PRO_5032271626" evidence="2">
    <location>
        <begin position="22"/>
        <end position="559"/>
    </location>
</feature>
<reference evidence="3 4" key="1">
    <citation type="journal article" date="2020" name="Nat. Food">
        <title>A phased Vanilla planifolia genome enables genetic improvement of flavour and production.</title>
        <authorList>
            <person name="Hasing T."/>
            <person name="Tang H."/>
            <person name="Brym M."/>
            <person name="Khazi F."/>
            <person name="Huang T."/>
            <person name="Chambers A.H."/>
        </authorList>
    </citation>
    <scope>NUCLEOTIDE SEQUENCE [LARGE SCALE GENOMIC DNA]</scope>
    <source>
        <tissue evidence="3">Leaf</tissue>
    </source>
</reference>
<dbReference type="GO" id="GO:0016020">
    <property type="term" value="C:membrane"/>
    <property type="evidence" value="ECO:0007669"/>
    <property type="project" value="TreeGrafter"/>
</dbReference>
<feature type="transmembrane region" description="Helical" evidence="1">
    <location>
        <begin position="269"/>
        <end position="290"/>
    </location>
</feature>
<keyword evidence="2" id="KW-0732">Signal</keyword>
<keyword evidence="1" id="KW-0812">Transmembrane</keyword>
<feature type="transmembrane region" description="Helical" evidence="1">
    <location>
        <begin position="297"/>
        <end position="320"/>
    </location>
</feature>
<feature type="transmembrane region" description="Helical" evidence="1">
    <location>
        <begin position="504"/>
        <end position="526"/>
    </location>
</feature>
<proteinExistence type="predicted"/>